<sequence length="188" mass="20383">MKKLFLVVVIGAVALVNLKAQDSQNVDLNKSELTWEAEKITGSHAGTIDLKSGSLVVSNGLIQSGEFVINMESIAVTDIEDESTNQKLVGHLKSADFFDVENYATSKFVIDGSEKSGSSLKVTGDLTIKGKTNPVSFEANSISGGYSAEIVVDRTLYDVRYGSTKFFDNLADKAIDDEFTINVQLFLE</sequence>
<dbReference type="RefSeq" id="WP_109266008.1">
    <property type="nucleotide sequence ID" value="NZ_QEWP01000024.1"/>
</dbReference>
<dbReference type="InterPro" id="IPR036761">
    <property type="entry name" value="TTHA0802/YceI-like_sf"/>
</dbReference>
<accession>A0A2U2B457</accession>
<keyword evidence="3" id="KW-1185">Reference proteome</keyword>
<dbReference type="Pfam" id="PF04264">
    <property type="entry name" value="YceI"/>
    <property type="match status" value="1"/>
</dbReference>
<name>A0A2U2B457_9BACT</name>
<reference evidence="2 3" key="1">
    <citation type="submission" date="2018-05" db="EMBL/GenBank/DDBJ databases">
        <title>Marinilabilia rubrum sp. nov., isolated from saltern sediment.</title>
        <authorList>
            <person name="Zhang R."/>
        </authorList>
    </citation>
    <scope>NUCLEOTIDE SEQUENCE [LARGE SCALE GENOMIC DNA]</scope>
    <source>
        <strain evidence="2 3">WTE16</strain>
    </source>
</reference>
<organism evidence="2 3">
    <name type="scientific">Marinilabilia rubra</name>
    <dbReference type="NCBI Taxonomy" id="2162893"/>
    <lineage>
        <taxon>Bacteria</taxon>
        <taxon>Pseudomonadati</taxon>
        <taxon>Bacteroidota</taxon>
        <taxon>Bacteroidia</taxon>
        <taxon>Marinilabiliales</taxon>
        <taxon>Marinilabiliaceae</taxon>
        <taxon>Marinilabilia</taxon>
    </lineage>
</organism>
<proteinExistence type="predicted"/>
<dbReference type="Proteomes" id="UP000244956">
    <property type="component" value="Unassembled WGS sequence"/>
</dbReference>
<evidence type="ECO:0000313" key="3">
    <source>
        <dbReference type="Proteomes" id="UP000244956"/>
    </source>
</evidence>
<dbReference type="SMART" id="SM00867">
    <property type="entry name" value="YceI"/>
    <property type="match status" value="1"/>
</dbReference>
<dbReference type="PANTHER" id="PTHR34406:SF1">
    <property type="entry name" value="PROTEIN YCEI"/>
    <property type="match status" value="1"/>
</dbReference>
<evidence type="ECO:0000259" key="1">
    <source>
        <dbReference type="SMART" id="SM00867"/>
    </source>
</evidence>
<dbReference type="SUPFAM" id="SSF101874">
    <property type="entry name" value="YceI-like"/>
    <property type="match status" value="1"/>
</dbReference>
<evidence type="ECO:0000313" key="2">
    <source>
        <dbReference type="EMBL" id="PWD97824.1"/>
    </source>
</evidence>
<comment type="caution">
    <text evidence="2">The sequence shown here is derived from an EMBL/GenBank/DDBJ whole genome shotgun (WGS) entry which is preliminary data.</text>
</comment>
<protein>
    <submittedName>
        <fullName evidence="2">YceI family protein</fullName>
    </submittedName>
</protein>
<feature type="domain" description="Lipid/polyisoprenoid-binding YceI-like" evidence="1">
    <location>
        <begin position="23"/>
        <end position="188"/>
    </location>
</feature>
<gene>
    <name evidence="2" type="ORF">DDZ16_18720</name>
</gene>
<dbReference type="OrthoDB" id="951410at2"/>
<dbReference type="EMBL" id="QEWP01000024">
    <property type="protein sequence ID" value="PWD97824.1"/>
    <property type="molecule type" value="Genomic_DNA"/>
</dbReference>
<dbReference type="PANTHER" id="PTHR34406">
    <property type="entry name" value="PROTEIN YCEI"/>
    <property type="match status" value="1"/>
</dbReference>
<dbReference type="InterPro" id="IPR007372">
    <property type="entry name" value="Lipid/polyisoprenoid-bd_YceI"/>
</dbReference>
<dbReference type="Gene3D" id="2.40.128.110">
    <property type="entry name" value="Lipid/polyisoprenoid-binding, YceI-like"/>
    <property type="match status" value="1"/>
</dbReference>
<dbReference type="AlphaFoldDB" id="A0A2U2B457"/>